<dbReference type="GO" id="GO:0005952">
    <property type="term" value="C:cAMP-dependent protein kinase complex"/>
    <property type="evidence" value="ECO:0007669"/>
    <property type="project" value="InterPro"/>
</dbReference>
<feature type="compositionally biased region" description="Low complexity" evidence="1">
    <location>
        <begin position="167"/>
        <end position="180"/>
    </location>
</feature>
<sequence length="1407" mass="162599">MDAYVNKINGGRGTVFHQGIKASIRQTMSKDISNLSLEQKKQLTANILQLDLKDRKEDEINVLKQLTEHLDFFIKINSKKINQETKLHEKCCRRLKYESYQKGETVIEYGAKADKFFIILSGQVSIFLIKSQEALDIEEHQLKTGKKLNAWNGGLLNINDEEEQDEINSPSSSVASSNNNNRRESYQMANSPLQRKYSQRLSIVRDSPKMNGQQEDKNLLQINNISQLDNNNNDDSPMQLEKITEKSKFSNYSPPLNRDKIQNASFRIKLNFDDQIQELVHEENTNKLDSKTGEQEEQIQQNNNYQQNSENDQIDNNGEQNIQKINTQLQKRQMNQLFLKVDASNQNKFRSSSEIVANNILNHSNSSPQSLTYSRTISRMTMLQQAIKNNAEVGSIFKKKINSESITEMRQRLNQMSASQDLISPSSSSHTISNLGTPSKLSSSYQKSSQLQNRNDIFTFLEDEKLQQIKSQVNQSGKNITKKTRLGKLIDFYKNYDLFGSLQLSEIQNAEKYFTDSGIFKYEYRDIMKAGNTFGELGILEGKPRSALIICSEDSEFAIMEKEDYSELLAERDRKKLLKKFEFLKQKMFPELTNDGIKKIFYSFQKRIIQKNEVLFQEGDKANGIFIIKHGEVNLSQRQKVEQQIPNQRDILASESCLNTATDSPAPIYQKKKSLLYKPQKFTQKTFAVISSGEYFGEEDLLIKENKQIRTFTATCSSLTGSVYYIEANVFLKFIKQKPTSFLVIQKRLNQKLQWRTEQKEKWNEQKKKFSFIDSFQQIEEAKIKQIIRKNVPKRSSMIELKSQSSSTVFDTPSTTTPSRRTTTISLRQPNSSSFTLSNIEGSLTQIPIVNRDLQTLQTPQAKISTNNAVCSINMDKIWEEKSNDGSPKNSHLNSENLIGDKAKSYIQNYPQNKMVTEESQRIQNSPFYKQQRNSEINLQCIRSKTPKLSAIHSSILENTFSPLNKLSKQTSSEIKSQLQTHVQDIEGLRKSVNLSKNNWQSVKKTRQTYSNYEINNSQDLKIKLNFQRQASIQLKTQYQSSQSSLAQFQSTSNLQTSDQLYSQTFLQRQTTSNSNSESPIKKSISDNQLKLLGFSQVASNSTNNNQLYLYSQGVDINKEQKKLPQISSPQFKTDHQLQMENQEQKKLAIEKKKLDIIKKTQFFEYKQQLQKKEALYDSHNIQDLSDKKGFQNNGLHIEIIQPSSLSIRSNSQTSSPQRKKVISLIRNNGFVKNIIKKVQGKSDQIDSILRIDELQQSSLRDQDQIKTELSNKFQERSLITELDEKKKNLQRYQLISPLSKQDKIIYPTTHLEQFQIKKQFQQENSIENKIQNSNQSVQKSQSLPKSNGQFQKIEFYQKLKQNLLQNQQKTIQIKLQQQQQQQQNNESPNNFIVQNYSKLNQIQHIN</sequence>
<dbReference type="InterPro" id="IPR018490">
    <property type="entry name" value="cNMP-bd_dom_sf"/>
</dbReference>
<dbReference type="STRING" id="312017.Q23TB7"/>
<evidence type="ECO:0000256" key="1">
    <source>
        <dbReference type="SAM" id="MobiDB-lite"/>
    </source>
</evidence>
<dbReference type="OrthoDB" id="327968at2759"/>
<dbReference type="HOGENOM" id="CLU_254641_0_0_1"/>
<gene>
    <name evidence="3" type="ORF">TTHERM_00666650</name>
</gene>
<feature type="compositionally biased region" description="Low complexity" evidence="1">
    <location>
        <begin position="298"/>
        <end position="311"/>
    </location>
</feature>
<evidence type="ECO:0000313" key="3">
    <source>
        <dbReference type="EMBL" id="EAR99789.2"/>
    </source>
</evidence>
<name>Q23TB7_TETTS</name>
<feature type="domain" description="Cyclic nucleotide-binding" evidence="2">
    <location>
        <begin position="528"/>
        <end position="586"/>
    </location>
</feature>
<evidence type="ECO:0000313" key="4">
    <source>
        <dbReference type="Proteomes" id="UP000009168"/>
    </source>
</evidence>
<organism evidence="3 4">
    <name type="scientific">Tetrahymena thermophila (strain SB210)</name>
    <dbReference type="NCBI Taxonomy" id="312017"/>
    <lineage>
        <taxon>Eukaryota</taxon>
        <taxon>Sar</taxon>
        <taxon>Alveolata</taxon>
        <taxon>Ciliophora</taxon>
        <taxon>Intramacronucleata</taxon>
        <taxon>Oligohymenophorea</taxon>
        <taxon>Hymenostomatida</taxon>
        <taxon>Tetrahymenina</taxon>
        <taxon>Tetrahymenidae</taxon>
        <taxon>Tetrahymena</taxon>
    </lineage>
</organism>
<dbReference type="GO" id="GO:0030552">
    <property type="term" value="F:cAMP binding"/>
    <property type="evidence" value="ECO:0007669"/>
    <property type="project" value="TreeGrafter"/>
</dbReference>
<dbReference type="PROSITE" id="PS50042">
    <property type="entry name" value="CNMP_BINDING_3"/>
    <property type="match status" value="3"/>
</dbReference>
<dbReference type="PANTHER" id="PTHR11635:SF152">
    <property type="entry name" value="CAMP-DEPENDENT PROTEIN KINASE TYPE I REGULATORY SUBUNIT-RELATED"/>
    <property type="match status" value="1"/>
</dbReference>
<protein>
    <submittedName>
        <fullName evidence="3">Cyclic nucleotide-binding domain protein</fullName>
    </submittedName>
</protein>
<dbReference type="PROSITE" id="PS00888">
    <property type="entry name" value="CNMP_BINDING_1"/>
    <property type="match status" value="1"/>
</dbReference>
<dbReference type="InParanoid" id="Q23TB7"/>
<feature type="region of interest" description="Disordered" evidence="1">
    <location>
        <begin position="284"/>
        <end position="317"/>
    </location>
</feature>
<dbReference type="CDD" id="cd00038">
    <property type="entry name" value="CAP_ED"/>
    <property type="match status" value="3"/>
</dbReference>
<dbReference type="InterPro" id="IPR018488">
    <property type="entry name" value="cNMP-bd_CS"/>
</dbReference>
<dbReference type="InterPro" id="IPR014710">
    <property type="entry name" value="RmlC-like_jellyroll"/>
</dbReference>
<dbReference type="Proteomes" id="UP000009168">
    <property type="component" value="Unassembled WGS sequence"/>
</dbReference>
<dbReference type="KEGG" id="tet:TTHERM_00666650"/>
<dbReference type="Gene3D" id="2.60.120.10">
    <property type="entry name" value="Jelly Rolls"/>
    <property type="match status" value="3"/>
</dbReference>
<dbReference type="PROSITE" id="PS00889">
    <property type="entry name" value="CNMP_BINDING_2"/>
    <property type="match status" value="1"/>
</dbReference>
<dbReference type="GO" id="GO:0034236">
    <property type="term" value="F:protein kinase A catalytic subunit binding"/>
    <property type="evidence" value="ECO:0007669"/>
    <property type="project" value="TreeGrafter"/>
</dbReference>
<dbReference type="InterPro" id="IPR050503">
    <property type="entry name" value="cAMP-dep_PK_reg_su-like"/>
</dbReference>
<dbReference type="SUPFAM" id="SSF51206">
    <property type="entry name" value="cAMP-binding domain-like"/>
    <property type="match status" value="2"/>
</dbReference>
<dbReference type="RefSeq" id="XP_001020034.2">
    <property type="nucleotide sequence ID" value="XM_001020034.3"/>
</dbReference>
<dbReference type="InterPro" id="IPR000595">
    <property type="entry name" value="cNMP-bd_dom"/>
</dbReference>
<reference evidence="4" key="1">
    <citation type="journal article" date="2006" name="PLoS Biol.">
        <title>Macronuclear genome sequence of the ciliate Tetrahymena thermophila, a model eukaryote.</title>
        <authorList>
            <person name="Eisen J.A."/>
            <person name="Coyne R.S."/>
            <person name="Wu M."/>
            <person name="Wu D."/>
            <person name="Thiagarajan M."/>
            <person name="Wortman J.R."/>
            <person name="Badger J.H."/>
            <person name="Ren Q."/>
            <person name="Amedeo P."/>
            <person name="Jones K.M."/>
            <person name="Tallon L.J."/>
            <person name="Delcher A.L."/>
            <person name="Salzberg S.L."/>
            <person name="Silva J.C."/>
            <person name="Haas B.J."/>
            <person name="Majoros W.H."/>
            <person name="Farzad M."/>
            <person name="Carlton J.M."/>
            <person name="Smith R.K. Jr."/>
            <person name="Garg J."/>
            <person name="Pearlman R.E."/>
            <person name="Karrer K.M."/>
            <person name="Sun L."/>
            <person name="Manning G."/>
            <person name="Elde N.C."/>
            <person name="Turkewitz A.P."/>
            <person name="Asai D.J."/>
            <person name="Wilkes D.E."/>
            <person name="Wang Y."/>
            <person name="Cai H."/>
            <person name="Collins K."/>
            <person name="Stewart B.A."/>
            <person name="Lee S.R."/>
            <person name="Wilamowska K."/>
            <person name="Weinberg Z."/>
            <person name="Ruzzo W.L."/>
            <person name="Wloga D."/>
            <person name="Gaertig J."/>
            <person name="Frankel J."/>
            <person name="Tsao C.-C."/>
            <person name="Gorovsky M.A."/>
            <person name="Keeling P.J."/>
            <person name="Waller R.F."/>
            <person name="Patron N.J."/>
            <person name="Cherry J.M."/>
            <person name="Stover N.A."/>
            <person name="Krieger C.J."/>
            <person name="del Toro C."/>
            <person name="Ryder H.F."/>
            <person name="Williamson S.C."/>
            <person name="Barbeau R.A."/>
            <person name="Hamilton E.P."/>
            <person name="Orias E."/>
        </authorList>
    </citation>
    <scope>NUCLEOTIDE SEQUENCE [LARGE SCALE GENOMIC DNA]</scope>
    <source>
        <strain evidence="4">SB210</strain>
    </source>
</reference>
<feature type="region of interest" description="Disordered" evidence="1">
    <location>
        <begin position="416"/>
        <end position="440"/>
    </location>
</feature>
<dbReference type="PANTHER" id="PTHR11635">
    <property type="entry name" value="CAMP-DEPENDENT PROTEIN KINASE REGULATORY CHAIN"/>
    <property type="match status" value="1"/>
</dbReference>
<feature type="compositionally biased region" description="Basic and acidic residues" evidence="1">
    <location>
        <begin position="284"/>
        <end position="294"/>
    </location>
</feature>
<feature type="region of interest" description="Disordered" evidence="1">
    <location>
        <begin position="162"/>
        <end position="199"/>
    </location>
</feature>
<accession>Q23TB7</accession>
<evidence type="ECO:0000259" key="2">
    <source>
        <dbReference type="PROSITE" id="PS50042"/>
    </source>
</evidence>
<dbReference type="GO" id="GO:0005829">
    <property type="term" value="C:cytosol"/>
    <property type="evidence" value="ECO:0007669"/>
    <property type="project" value="TreeGrafter"/>
</dbReference>
<dbReference type="EMBL" id="GG662636">
    <property type="protein sequence ID" value="EAR99789.2"/>
    <property type="molecule type" value="Genomic_DNA"/>
</dbReference>
<dbReference type="GO" id="GO:0004862">
    <property type="term" value="F:cAMP-dependent protein kinase inhibitor activity"/>
    <property type="evidence" value="ECO:0007669"/>
    <property type="project" value="TreeGrafter"/>
</dbReference>
<dbReference type="GeneID" id="7842503"/>
<proteinExistence type="predicted"/>
<feature type="domain" description="Cyclic nucleotide-binding" evidence="2">
    <location>
        <begin position="95"/>
        <end position="127"/>
    </location>
</feature>
<keyword evidence="4" id="KW-1185">Reference proteome</keyword>
<feature type="domain" description="Cyclic nucleotide-binding" evidence="2">
    <location>
        <begin position="588"/>
        <end position="735"/>
    </location>
</feature>